<evidence type="ECO:0000313" key="4">
    <source>
        <dbReference type="Proteomes" id="UP001576780"/>
    </source>
</evidence>
<dbReference type="Pfam" id="PF26355">
    <property type="entry name" value="HTH_VMAP-M9"/>
    <property type="match status" value="1"/>
</dbReference>
<comment type="caution">
    <text evidence="3">The sequence shown here is derived from an EMBL/GenBank/DDBJ whole genome shotgun (WGS) entry which is preliminary data.</text>
</comment>
<reference evidence="3 4" key="1">
    <citation type="submission" date="2024-09" db="EMBL/GenBank/DDBJ databases">
        <title>Floridaenema gen nov. (Aerosakkonemataceae, Aerosakkonematales ord. nov., Cyanobacteria) from benthic tropical and subtropical fresh waters, with the description of four new species.</title>
        <authorList>
            <person name="Moretto J.A."/>
            <person name="Berthold D.E."/>
            <person name="Lefler F.W."/>
            <person name="Huang I.-S."/>
            <person name="Laughinghouse H. IV."/>
        </authorList>
    </citation>
    <scope>NUCLEOTIDE SEQUENCE [LARGE SCALE GENOMIC DNA]</scope>
    <source>
        <strain evidence="3 4">BLCC-F167</strain>
    </source>
</reference>
<accession>A0ABV4WUC6</accession>
<dbReference type="InterPro" id="IPR002182">
    <property type="entry name" value="NB-ARC"/>
</dbReference>
<feature type="region of interest" description="Disordered" evidence="1">
    <location>
        <begin position="104"/>
        <end position="134"/>
    </location>
</feature>
<dbReference type="InterPro" id="IPR058651">
    <property type="entry name" value="HTH_VMAP-M9"/>
</dbReference>
<evidence type="ECO:0000256" key="1">
    <source>
        <dbReference type="SAM" id="MobiDB-lite"/>
    </source>
</evidence>
<dbReference type="Gene3D" id="3.40.50.300">
    <property type="entry name" value="P-loop containing nucleotide triphosphate hydrolases"/>
    <property type="match status" value="1"/>
</dbReference>
<keyword evidence="4" id="KW-1185">Reference proteome</keyword>
<dbReference type="RefSeq" id="WP_413281019.1">
    <property type="nucleotide sequence ID" value="NZ_JBHFNT010000273.1"/>
</dbReference>
<dbReference type="SUPFAM" id="SSF52540">
    <property type="entry name" value="P-loop containing nucleoside triphosphate hydrolases"/>
    <property type="match status" value="1"/>
</dbReference>
<dbReference type="PANTHER" id="PTHR34301">
    <property type="entry name" value="DNA-BINDING PROTEIN-RELATED"/>
    <property type="match status" value="1"/>
</dbReference>
<dbReference type="InterPro" id="IPR027417">
    <property type="entry name" value="P-loop_NTPase"/>
</dbReference>
<organism evidence="3 4">
    <name type="scientific">Floridaenema evergladense BLCC-F167</name>
    <dbReference type="NCBI Taxonomy" id="3153639"/>
    <lineage>
        <taxon>Bacteria</taxon>
        <taxon>Bacillati</taxon>
        <taxon>Cyanobacteriota</taxon>
        <taxon>Cyanophyceae</taxon>
        <taxon>Oscillatoriophycideae</taxon>
        <taxon>Aerosakkonematales</taxon>
        <taxon>Aerosakkonemataceae</taxon>
        <taxon>Floridanema</taxon>
        <taxon>Floridanema evergladense</taxon>
    </lineage>
</organism>
<dbReference type="PRINTS" id="PR00364">
    <property type="entry name" value="DISEASERSIST"/>
</dbReference>
<dbReference type="InterPro" id="IPR003593">
    <property type="entry name" value="AAA+_ATPase"/>
</dbReference>
<dbReference type="SMART" id="SM00382">
    <property type="entry name" value="AAA"/>
    <property type="match status" value="1"/>
</dbReference>
<dbReference type="EMBL" id="JBHFNT010000273">
    <property type="protein sequence ID" value="MFB2838718.1"/>
    <property type="molecule type" value="Genomic_DNA"/>
</dbReference>
<evidence type="ECO:0000313" key="3">
    <source>
        <dbReference type="EMBL" id="MFB2838718.1"/>
    </source>
</evidence>
<dbReference type="Proteomes" id="UP001576780">
    <property type="component" value="Unassembled WGS sequence"/>
</dbReference>
<evidence type="ECO:0000259" key="2">
    <source>
        <dbReference type="SMART" id="SM00382"/>
    </source>
</evidence>
<dbReference type="Pfam" id="PF00931">
    <property type="entry name" value="NB-ARC"/>
    <property type="match status" value="1"/>
</dbReference>
<dbReference type="PANTHER" id="PTHR34301:SF8">
    <property type="entry name" value="ATPASE DOMAIN-CONTAINING PROTEIN"/>
    <property type="match status" value="1"/>
</dbReference>
<name>A0ABV4WUC6_9CYAN</name>
<sequence>MNLKEVLNLADKIVFTKTGQHLDDLQEAVLRGTFERETYKQIAKDFDCSESRAREVGSELWQILSEELGEDVSKSNFRSAMQRWQNSNILNFAQNVSGSFNICGDSKHSSDTPNSHAHNEETANSKQTKTSHQDLSEMPELGVFYDRTPQLETLKTLILEQRCRLIALTGISGIGKTTLAAQLVQQIKDEFEYVIWCNFETSPTLAEFQDKLIQFFSQPEQLDSPATNQKPLPLIKYLQKYSCLVVLDDIHNLFSSGELAGKYKPGYEEYRYLFKNIETLSHQSCFLLIGWEQPREVTQVKNQNPTICTLQLTGLDIEPARELLRNYGLGEIENYSAIIHRYQGNPFWLKSVGNQFQELGECVIELLQDDTILLPEDLQDSLQQTISRLSDWEKEVLSLMAREGDGIKLVKLIENTKIPPSDLVNVLQSLWRRCLIEQQGSCYILPNVLREYMKFRSPTSSRSRGFTDS</sequence>
<gene>
    <name evidence="3" type="ORF">ACE1CA_29875</name>
</gene>
<proteinExistence type="predicted"/>
<protein>
    <submittedName>
        <fullName evidence="3">NB-ARC domain-containing protein</fullName>
    </submittedName>
</protein>
<feature type="domain" description="AAA+ ATPase" evidence="2">
    <location>
        <begin position="162"/>
        <end position="331"/>
    </location>
</feature>